<proteinExistence type="predicted"/>
<dbReference type="EMBL" id="JAHRIP010009532">
    <property type="protein sequence ID" value="MEQ2282685.1"/>
    <property type="molecule type" value="Genomic_DNA"/>
</dbReference>
<reference evidence="2 3" key="1">
    <citation type="submission" date="2021-06" db="EMBL/GenBank/DDBJ databases">
        <authorList>
            <person name="Palmer J.M."/>
        </authorList>
    </citation>
    <scope>NUCLEOTIDE SEQUENCE [LARGE SCALE GENOMIC DNA]</scope>
    <source>
        <strain evidence="2 3">AS_MEX2019</strain>
        <tissue evidence="2">Muscle</tissue>
    </source>
</reference>
<name>A0ABV0XML8_9TELE</name>
<feature type="transmembrane region" description="Helical" evidence="1">
    <location>
        <begin position="128"/>
        <end position="150"/>
    </location>
</feature>
<evidence type="ECO:0000313" key="2">
    <source>
        <dbReference type="EMBL" id="MEQ2282685.1"/>
    </source>
</evidence>
<protein>
    <submittedName>
        <fullName evidence="2">Uncharacterized protein</fullName>
    </submittedName>
</protein>
<keyword evidence="3" id="KW-1185">Reference proteome</keyword>
<dbReference type="Proteomes" id="UP001469553">
    <property type="component" value="Unassembled WGS sequence"/>
</dbReference>
<sequence length="156" mass="17953">MVKSEDSKAFYTTMYTVSRDTATGTDRPYHHRYSAPYRHRRPSVGFLHKQKLEEKPSNNDFINFNIFCYSGTQFICGILHHNVCLAIKSTSAKTCCVWSDSSPCYTSMSYLNITDPLRPSTRSNTNRLLLIWIFLCPTFTVMAGDGRYGYQSIQDF</sequence>
<comment type="caution">
    <text evidence="2">The sequence shown here is derived from an EMBL/GenBank/DDBJ whole genome shotgun (WGS) entry which is preliminary data.</text>
</comment>
<keyword evidence="1" id="KW-0472">Membrane</keyword>
<evidence type="ECO:0000313" key="3">
    <source>
        <dbReference type="Proteomes" id="UP001469553"/>
    </source>
</evidence>
<organism evidence="2 3">
    <name type="scientific">Ameca splendens</name>
    <dbReference type="NCBI Taxonomy" id="208324"/>
    <lineage>
        <taxon>Eukaryota</taxon>
        <taxon>Metazoa</taxon>
        <taxon>Chordata</taxon>
        <taxon>Craniata</taxon>
        <taxon>Vertebrata</taxon>
        <taxon>Euteleostomi</taxon>
        <taxon>Actinopterygii</taxon>
        <taxon>Neopterygii</taxon>
        <taxon>Teleostei</taxon>
        <taxon>Neoteleostei</taxon>
        <taxon>Acanthomorphata</taxon>
        <taxon>Ovalentaria</taxon>
        <taxon>Atherinomorphae</taxon>
        <taxon>Cyprinodontiformes</taxon>
        <taxon>Goodeidae</taxon>
        <taxon>Ameca</taxon>
    </lineage>
</organism>
<accession>A0ABV0XML8</accession>
<evidence type="ECO:0000256" key="1">
    <source>
        <dbReference type="SAM" id="Phobius"/>
    </source>
</evidence>
<keyword evidence="1" id="KW-0812">Transmembrane</keyword>
<keyword evidence="1" id="KW-1133">Transmembrane helix</keyword>
<gene>
    <name evidence="2" type="ORF">AMECASPLE_003286</name>
</gene>